<comment type="subcellular location">
    <subcellularLocation>
        <location evidence="1">Secreted</location>
        <location evidence="1">Extracellular space</location>
    </subcellularLocation>
</comment>
<dbReference type="PANTHER" id="PTHR47965:SF22">
    <property type="entry name" value="EUKARYOTIC ASPARTYL PROTEASE FAMILY PROTEIN"/>
    <property type="match status" value="1"/>
</dbReference>
<dbReference type="InterPro" id="IPR032799">
    <property type="entry name" value="TAXi_C"/>
</dbReference>
<gene>
    <name evidence="6" type="ORF">FRX31_010571</name>
</gene>
<feature type="domain" description="Peptidase A1" evidence="5">
    <location>
        <begin position="1"/>
        <end position="301"/>
    </location>
</feature>
<name>A0A7J6WS62_THATH</name>
<dbReference type="Pfam" id="PF14543">
    <property type="entry name" value="TAXi_N"/>
    <property type="match status" value="1"/>
</dbReference>
<evidence type="ECO:0000313" key="7">
    <source>
        <dbReference type="Proteomes" id="UP000554482"/>
    </source>
</evidence>
<evidence type="ECO:0000259" key="5">
    <source>
        <dbReference type="PROSITE" id="PS51767"/>
    </source>
</evidence>
<dbReference type="AlphaFoldDB" id="A0A7J6WS62"/>
<evidence type="ECO:0000256" key="4">
    <source>
        <dbReference type="ARBA" id="ARBA00022729"/>
    </source>
</evidence>
<dbReference type="GO" id="GO:0006508">
    <property type="term" value="P:proteolysis"/>
    <property type="evidence" value="ECO:0007669"/>
    <property type="project" value="InterPro"/>
</dbReference>
<dbReference type="EMBL" id="JABWDY010011393">
    <property type="protein sequence ID" value="KAF5199843.1"/>
    <property type="molecule type" value="Genomic_DNA"/>
</dbReference>
<comment type="caution">
    <text evidence="6">The sequence shown here is derived from an EMBL/GenBank/DDBJ whole genome shotgun (WGS) entry which is preliminary data.</text>
</comment>
<dbReference type="SUPFAM" id="SSF50630">
    <property type="entry name" value="Acid proteases"/>
    <property type="match status" value="1"/>
</dbReference>
<dbReference type="GO" id="GO:0004190">
    <property type="term" value="F:aspartic-type endopeptidase activity"/>
    <property type="evidence" value="ECO:0007669"/>
    <property type="project" value="InterPro"/>
</dbReference>
<protein>
    <submittedName>
        <fullName evidence="6">Basic 7s globulin</fullName>
    </submittedName>
</protein>
<dbReference type="Pfam" id="PF14541">
    <property type="entry name" value="TAXi_C"/>
    <property type="match status" value="1"/>
</dbReference>
<dbReference type="InterPro" id="IPR032861">
    <property type="entry name" value="TAXi_N"/>
</dbReference>
<dbReference type="PANTHER" id="PTHR47965">
    <property type="entry name" value="ASPARTYL PROTEASE-RELATED"/>
    <property type="match status" value="1"/>
</dbReference>
<evidence type="ECO:0000256" key="2">
    <source>
        <dbReference type="ARBA" id="ARBA00007447"/>
    </source>
</evidence>
<dbReference type="GO" id="GO:0005576">
    <property type="term" value="C:extracellular region"/>
    <property type="evidence" value="ECO:0007669"/>
    <property type="project" value="UniProtKB-SubCell"/>
</dbReference>
<dbReference type="Proteomes" id="UP000554482">
    <property type="component" value="Unassembled WGS sequence"/>
</dbReference>
<evidence type="ECO:0000256" key="1">
    <source>
        <dbReference type="ARBA" id="ARBA00004239"/>
    </source>
</evidence>
<keyword evidence="7" id="KW-1185">Reference proteome</keyword>
<dbReference type="InterPro" id="IPR001461">
    <property type="entry name" value="Aspartic_peptidase_A1"/>
</dbReference>
<dbReference type="Gene3D" id="2.40.70.10">
    <property type="entry name" value="Acid Proteases"/>
    <property type="match status" value="2"/>
</dbReference>
<organism evidence="6 7">
    <name type="scientific">Thalictrum thalictroides</name>
    <name type="common">Rue-anemone</name>
    <name type="synonym">Anemone thalictroides</name>
    <dbReference type="NCBI Taxonomy" id="46969"/>
    <lineage>
        <taxon>Eukaryota</taxon>
        <taxon>Viridiplantae</taxon>
        <taxon>Streptophyta</taxon>
        <taxon>Embryophyta</taxon>
        <taxon>Tracheophyta</taxon>
        <taxon>Spermatophyta</taxon>
        <taxon>Magnoliopsida</taxon>
        <taxon>Ranunculales</taxon>
        <taxon>Ranunculaceae</taxon>
        <taxon>Thalictroideae</taxon>
        <taxon>Thalictrum</taxon>
    </lineage>
</organism>
<dbReference type="PROSITE" id="PS51767">
    <property type="entry name" value="PEPTIDASE_A1"/>
    <property type="match status" value="1"/>
</dbReference>
<dbReference type="InterPro" id="IPR021109">
    <property type="entry name" value="Peptidase_aspartic_dom_sf"/>
</dbReference>
<keyword evidence="3" id="KW-0964">Secreted</keyword>
<dbReference type="OrthoDB" id="1904546at2759"/>
<reference evidence="6 7" key="1">
    <citation type="submission" date="2020-06" db="EMBL/GenBank/DDBJ databases">
        <title>Transcriptomic and genomic resources for Thalictrum thalictroides and T. hernandezii: Facilitating candidate gene discovery in an emerging model plant lineage.</title>
        <authorList>
            <person name="Arias T."/>
            <person name="Riano-Pachon D.M."/>
            <person name="Di Stilio V.S."/>
        </authorList>
    </citation>
    <scope>NUCLEOTIDE SEQUENCE [LARGE SCALE GENOMIC DNA]</scope>
    <source>
        <strain evidence="7">cv. WT478/WT964</strain>
        <tissue evidence="6">Leaves</tissue>
    </source>
</reference>
<dbReference type="FunFam" id="2.40.70.10:FF:000041">
    <property type="entry name" value="Basic 7S globulin"/>
    <property type="match status" value="1"/>
</dbReference>
<sequence length="320" mass="34590">MNGEVGEDIITVQSMPTATVDHHHHRYLLTCAPSLLLQGLAKGAKGMVGLGRNRISLPSQLAGAFGSNRKFSICLPPSTSPKGAMFFDTSPLIRTSSYNVIQRKGSFPNTLLAEVSKSLVYTPLITKGAVSTKEDLADEYYIGVKSIRINGRELAINKALLSINEDDGSGGTKLSTTAPYTTLETSVFDTVTKAFTQVATSMFNMTREAAIAPFEFCFSSENIGKAEFGSVVPIIDLVLQSNMVKWRIHGANSMVQVSDKVMCLGFLNGGLDVRDSIVLGGYQLENNLLEFDLASSRMGFSSLLNRGIECSNFDLLGDTF</sequence>
<comment type="similarity">
    <text evidence="2">Belongs to the peptidase A1 family.</text>
</comment>
<dbReference type="InterPro" id="IPR033121">
    <property type="entry name" value="PEPTIDASE_A1"/>
</dbReference>
<evidence type="ECO:0000256" key="3">
    <source>
        <dbReference type="ARBA" id="ARBA00022525"/>
    </source>
</evidence>
<accession>A0A7J6WS62</accession>
<keyword evidence="4" id="KW-0732">Signal</keyword>
<proteinExistence type="inferred from homology"/>
<evidence type="ECO:0000313" key="6">
    <source>
        <dbReference type="EMBL" id="KAF5199843.1"/>
    </source>
</evidence>